<comment type="subcellular location">
    <subcellularLocation>
        <location evidence="1">Virion</location>
    </subcellularLocation>
</comment>
<dbReference type="SUPFAM" id="SSF56563">
    <property type="entry name" value="Major capsid protein gp5"/>
    <property type="match status" value="1"/>
</dbReference>
<name>A0A2N4Z7J5_KLEVA</name>
<feature type="compositionally biased region" description="Basic and acidic residues" evidence="2">
    <location>
        <begin position="1"/>
        <end position="24"/>
    </location>
</feature>
<gene>
    <name evidence="4" type="ORF">CWN47_02855</name>
</gene>
<dbReference type="InterPro" id="IPR024455">
    <property type="entry name" value="Phage_capsid"/>
</dbReference>
<sequence>MKLHEMKQKRNTIAKDMRALHDNIGDSPWTDEQRTQWNAAKSELDSLDERIAREEELRRQDQDYIEGNEQEQRQQQKQNQGTPEAQAEARRAQAFDKYLRQGFSELSAEERQAVKEHRAQGVSPDEKGGYTVPTQMLNKIVDAMKAYGGIASVAQILSTSNGQDITWSTSDGTSEEGELLAENSAASEGDVTFGTAVLGAKKLSSKIIRVSNELLQDSGVDIEAYLAGRIAQRIGRGEAKYLIQGTGAGTPTQPKGLAASVTGTVDTASATAFTWKEMNALRHAVDPAYRTAPQIRWAFNDKTLQVVEEMEDNQGRPLWLPSIIGGAPATVLNVPYVVDQGIADLGAGNKFIYFGDFNRFIVRRVTYMTLKRLVERYAEYDQTAFLAFHRFDCVLEDTAAIKALVGKPASGG</sequence>
<comment type="caution">
    <text evidence="4">The sequence shown here is derived from an EMBL/GenBank/DDBJ whole genome shotgun (WGS) entry which is preliminary data.</text>
</comment>
<feature type="region of interest" description="Disordered" evidence="2">
    <location>
        <begin position="1"/>
        <end position="91"/>
    </location>
</feature>
<evidence type="ECO:0000256" key="1">
    <source>
        <dbReference type="ARBA" id="ARBA00004328"/>
    </source>
</evidence>
<dbReference type="EMBL" id="PIDP01000039">
    <property type="protein sequence ID" value="PLM97443.1"/>
    <property type="molecule type" value="Genomic_DNA"/>
</dbReference>
<reference evidence="4 5" key="2">
    <citation type="submission" date="2018-01" db="EMBL/GenBank/DDBJ databases">
        <title>Genomic study of Klebsiella pneumoniae.</title>
        <authorList>
            <person name="Yang Y."/>
            <person name="Bicalho R."/>
        </authorList>
    </citation>
    <scope>NUCLEOTIDE SEQUENCE [LARGE SCALE GENOMIC DNA]</scope>
    <source>
        <strain evidence="4 5">A8</strain>
    </source>
</reference>
<proteinExistence type="predicted"/>
<reference evidence="4 5" key="1">
    <citation type="submission" date="2017-11" db="EMBL/GenBank/DDBJ databases">
        <authorList>
            <person name="Han C.G."/>
        </authorList>
    </citation>
    <scope>NUCLEOTIDE SEQUENCE [LARGE SCALE GENOMIC DNA]</scope>
    <source>
        <strain evidence="4 5">A8</strain>
    </source>
</reference>
<dbReference type="InterPro" id="IPR054612">
    <property type="entry name" value="Phage_capsid-like_C"/>
</dbReference>
<dbReference type="Pfam" id="PF05065">
    <property type="entry name" value="Phage_capsid"/>
    <property type="match status" value="1"/>
</dbReference>
<feature type="compositionally biased region" description="Basic and acidic residues" evidence="2">
    <location>
        <begin position="42"/>
        <end position="62"/>
    </location>
</feature>
<evidence type="ECO:0000313" key="4">
    <source>
        <dbReference type="EMBL" id="PLM97443.1"/>
    </source>
</evidence>
<evidence type="ECO:0000259" key="3">
    <source>
        <dbReference type="Pfam" id="PF05065"/>
    </source>
</evidence>
<accession>A0A2N4Z7J5</accession>
<evidence type="ECO:0000313" key="5">
    <source>
        <dbReference type="Proteomes" id="UP000234412"/>
    </source>
</evidence>
<dbReference type="AlphaFoldDB" id="A0A2N4Z7J5"/>
<evidence type="ECO:0000256" key="2">
    <source>
        <dbReference type="SAM" id="MobiDB-lite"/>
    </source>
</evidence>
<organism evidence="4 5">
    <name type="scientific">Klebsiella variicola</name>
    <dbReference type="NCBI Taxonomy" id="244366"/>
    <lineage>
        <taxon>Bacteria</taxon>
        <taxon>Pseudomonadati</taxon>
        <taxon>Pseudomonadota</taxon>
        <taxon>Gammaproteobacteria</taxon>
        <taxon>Enterobacterales</taxon>
        <taxon>Enterobacteriaceae</taxon>
        <taxon>Klebsiella/Raoultella group</taxon>
        <taxon>Klebsiella</taxon>
        <taxon>Klebsiella pneumoniae complex</taxon>
    </lineage>
</organism>
<dbReference type="NCBIfam" id="TIGR01554">
    <property type="entry name" value="major_cap_HK97"/>
    <property type="match status" value="1"/>
</dbReference>
<feature type="compositionally biased region" description="Low complexity" evidence="2">
    <location>
        <begin position="73"/>
        <end position="86"/>
    </location>
</feature>
<dbReference type="Proteomes" id="UP000234412">
    <property type="component" value="Unassembled WGS sequence"/>
</dbReference>
<feature type="domain" description="Phage capsid-like C-terminal" evidence="3">
    <location>
        <begin position="128"/>
        <end position="405"/>
    </location>
</feature>
<dbReference type="Gene3D" id="3.30.2400.10">
    <property type="entry name" value="Major capsid protein gp5"/>
    <property type="match status" value="1"/>
</dbReference>
<protein>
    <submittedName>
        <fullName evidence="4">Phage major capsid protein</fullName>
    </submittedName>
</protein>